<dbReference type="Proteomes" id="UP001589693">
    <property type="component" value="Unassembled WGS sequence"/>
</dbReference>
<name>A0ABV6A6M4_9PSEU</name>
<dbReference type="Pfam" id="PF22738">
    <property type="entry name" value="NNH7"/>
    <property type="match status" value="1"/>
</dbReference>
<evidence type="ECO:0000259" key="1">
    <source>
        <dbReference type="SMART" id="SM00382"/>
    </source>
</evidence>
<dbReference type="EMBL" id="JBHLZU010000028">
    <property type="protein sequence ID" value="MFB9908817.1"/>
    <property type="molecule type" value="Genomic_DNA"/>
</dbReference>
<gene>
    <name evidence="2" type="ORF">ACFFQA_33185</name>
</gene>
<evidence type="ECO:0000313" key="3">
    <source>
        <dbReference type="Proteomes" id="UP001589693"/>
    </source>
</evidence>
<dbReference type="InterPro" id="IPR027417">
    <property type="entry name" value="P-loop_NTPase"/>
</dbReference>
<keyword evidence="3" id="KW-1185">Reference proteome</keyword>
<dbReference type="Gene3D" id="3.40.50.300">
    <property type="entry name" value="P-loop containing nucleotide triphosphate hydrolases"/>
    <property type="match status" value="1"/>
</dbReference>
<dbReference type="SUPFAM" id="SSF52540">
    <property type="entry name" value="P-loop containing nucleoside triphosphate hydrolases"/>
    <property type="match status" value="1"/>
</dbReference>
<accession>A0ABV6A6M4</accession>
<dbReference type="SMART" id="SM00382">
    <property type="entry name" value="AAA"/>
    <property type="match status" value="1"/>
</dbReference>
<dbReference type="InterPro" id="IPR054567">
    <property type="entry name" value="NNH7"/>
</dbReference>
<dbReference type="RefSeq" id="WP_377860909.1">
    <property type="nucleotide sequence ID" value="NZ_JBHLZU010000028.1"/>
</dbReference>
<sequence>MRREPAITFRGALKILGHHDRPWLDRLNGVLGGAVLASGVVPPVNALWGWVDQKNEAMSLARGALDAVSDRVNGSHGLERHQLVVAAHTTMVMAAFFDVLGEQLRGAVEFTDTEKVMLTTDAWQREGESLVRLLYAADVPAPSAVHGFEENVDRVAEWAYRRLQIVFRFLSGLNENLSVARRQIGAKAVHGFVSARYRSDYLTLATTVHEFKVWSDLGEHAATRTALARLEDMLTVATPQPPARDLRATVHAINRDELDRPVIELDTDGYGVGAVFPSVADIFLTPRFRIALASSMSRPADENWWSNFKQGRDLDLVLARHFSTADSTCLPLLLLGHPGAGKSLLTKVLAARLPESAYTVVRVPLRRVDADAPVAEQIQQALSARTNGRVGWKDLADQSEDVIRVVLLDGLDELLQATTNDRGGYLKDVMEFQRTEAALGSPVAVVVTSRTLVADRVRIPLGTPMIKLEEFDDRQVHEWVTVWNRGNESTSARPMTAETALAQGDLARQPLLLLMLALYFGDPDVAPADTDLSHSELYDRLFDTYARREVTKNAGRMLREGELAEAVEAQLRRLSTAALGMFNRGRQSITEAELSADLSGLDEPSPAGGRLLGEFFFVHSAEAVTSSVQRSYEFLHATFNEHLVAARVVEELREVAEVSLRGRRYRDPDDELLFTLLSHQPLAIQAPTVTFVRERFGRLAPSEREDVVKTLTTLIGGYRQRRPAHRYPDYRPLRTDVVRPSAAYSANLVLLRVLVDSSGDVPLTDLWPDTEVEEAWRSTVNLWSAGLDSEGFRAVLFSLGNVHGSLRHPPPLFISAFDQLMAARLRGDVRTESLLRMGHSVIDDLQYYDGPESLSWLESVASFLVGMSTAVRKAPLHLPDLHESVSVETTTEIAHRAYQIFGAQGVRWTKGDCLEFLRWLMKLPVQKVPSSRSLELAESVHPGLLSDLLFRADEEGLQQEWVDLVEVAAAMDAGDHSEWHKTGRYLRRLHDYGSRDYRGLRDYAPLHDRDDS</sequence>
<proteinExistence type="predicted"/>
<organism evidence="2 3">
    <name type="scientific">Allokutzneria oryzae</name>
    <dbReference type="NCBI Taxonomy" id="1378989"/>
    <lineage>
        <taxon>Bacteria</taxon>
        <taxon>Bacillati</taxon>
        <taxon>Actinomycetota</taxon>
        <taxon>Actinomycetes</taxon>
        <taxon>Pseudonocardiales</taxon>
        <taxon>Pseudonocardiaceae</taxon>
        <taxon>Allokutzneria</taxon>
    </lineage>
</organism>
<evidence type="ECO:0000313" key="2">
    <source>
        <dbReference type="EMBL" id="MFB9908817.1"/>
    </source>
</evidence>
<reference evidence="2 3" key="1">
    <citation type="submission" date="2024-09" db="EMBL/GenBank/DDBJ databases">
        <authorList>
            <person name="Sun Q."/>
            <person name="Mori K."/>
        </authorList>
    </citation>
    <scope>NUCLEOTIDE SEQUENCE [LARGE SCALE GENOMIC DNA]</scope>
    <source>
        <strain evidence="2 3">TBRC 7907</strain>
    </source>
</reference>
<protein>
    <submittedName>
        <fullName evidence="2">NACHT domain-containing protein</fullName>
    </submittedName>
</protein>
<comment type="caution">
    <text evidence="2">The sequence shown here is derived from an EMBL/GenBank/DDBJ whole genome shotgun (WGS) entry which is preliminary data.</text>
</comment>
<feature type="domain" description="AAA+ ATPase" evidence="1">
    <location>
        <begin position="328"/>
        <end position="481"/>
    </location>
</feature>
<dbReference type="InterPro" id="IPR003593">
    <property type="entry name" value="AAA+_ATPase"/>
</dbReference>